<comment type="cofactor">
    <cofactor evidence="1">
        <name>Zn(2+)</name>
        <dbReference type="ChEBI" id="CHEBI:29105"/>
    </cofactor>
</comment>
<dbReference type="SMART" id="SM00849">
    <property type="entry name" value="Lactamase_B"/>
    <property type="match status" value="1"/>
</dbReference>
<dbReference type="PANTHER" id="PTHR42978:SF2">
    <property type="entry name" value="102 KBASES UNSTABLE REGION: FROM 1 TO 119443"/>
    <property type="match status" value="1"/>
</dbReference>
<evidence type="ECO:0000256" key="2">
    <source>
        <dbReference type="ARBA" id="ARBA00007749"/>
    </source>
</evidence>
<name>A0A1X6WVM2_9MICO</name>
<dbReference type="Gene3D" id="3.60.15.10">
    <property type="entry name" value="Ribonuclease Z/Hydroxyacylglutathione hydrolase-like"/>
    <property type="match status" value="1"/>
</dbReference>
<sequence>MATPDMKVHILESGTMEADRTWLLLAPHTVIKTREHKNDPRAWGQVPTHAVYIDHPEGKILWDTGVPRNWQTHWEPTGFHEFFPVLDDPEGDSGYLDSSLSQMGLAPDDIDILVLSHLHFDHAANAKMFDNGKTRIVTSQAELDGVADISGYNKGAHIPDDYKGLSIGGITGDDEIVPGVSVIQTPGHTWGTMSLRVDLPNEGTKIFTSDAVYMEESYGPPAIGAAIVWSSLDWLESVEKLRRIEQETGAEMIFGHDEAQRQNFKMGPDEYYS</sequence>
<keyword evidence="8" id="KW-1185">Reference proteome</keyword>
<evidence type="ECO:0000313" key="7">
    <source>
        <dbReference type="EMBL" id="SLM89491.1"/>
    </source>
</evidence>
<keyword evidence="5" id="KW-0862">Zinc</keyword>
<evidence type="ECO:0000256" key="4">
    <source>
        <dbReference type="ARBA" id="ARBA00022801"/>
    </source>
</evidence>
<dbReference type="PANTHER" id="PTHR42978">
    <property type="entry name" value="QUORUM-QUENCHING LACTONASE YTNP-RELATED-RELATED"/>
    <property type="match status" value="1"/>
</dbReference>
<comment type="similarity">
    <text evidence="2">Belongs to the metallo-beta-lactamase superfamily.</text>
</comment>
<dbReference type="Pfam" id="PF00753">
    <property type="entry name" value="Lactamase_B"/>
    <property type="match status" value="1"/>
</dbReference>
<dbReference type="SUPFAM" id="SSF56281">
    <property type="entry name" value="Metallo-hydrolase/oxidoreductase"/>
    <property type="match status" value="1"/>
</dbReference>
<protein>
    <submittedName>
        <fullName evidence="7">N-acyl homoserine lactone hydrolase</fullName>
    </submittedName>
</protein>
<proteinExistence type="inferred from homology"/>
<organism evidence="7 8">
    <name type="scientific">Brevibacterium yomogidense</name>
    <dbReference type="NCBI Taxonomy" id="946573"/>
    <lineage>
        <taxon>Bacteria</taxon>
        <taxon>Bacillati</taxon>
        <taxon>Actinomycetota</taxon>
        <taxon>Actinomycetes</taxon>
        <taxon>Micrococcales</taxon>
        <taxon>Brevibacteriaceae</taxon>
        <taxon>Brevibacterium</taxon>
    </lineage>
</organism>
<accession>A0A1X6WVM2</accession>
<evidence type="ECO:0000256" key="3">
    <source>
        <dbReference type="ARBA" id="ARBA00022723"/>
    </source>
</evidence>
<dbReference type="InterPro" id="IPR001279">
    <property type="entry name" value="Metallo-B-lactamas"/>
</dbReference>
<gene>
    <name evidence="7" type="ORF">FM105_01450</name>
</gene>
<dbReference type="GO" id="GO:0046872">
    <property type="term" value="F:metal ion binding"/>
    <property type="evidence" value="ECO:0007669"/>
    <property type="project" value="UniProtKB-KW"/>
</dbReference>
<keyword evidence="3" id="KW-0479">Metal-binding</keyword>
<dbReference type="Proteomes" id="UP000196581">
    <property type="component" value="Unassembled WGS sequence"/>
</dbReference>
<evidence type="ECO:0000259" key="6">
    <source>
        <dbReference type="SMART" id="SM00849"/>
    </source>
</evidence>
<dbReference type="InterPro" id="IPR036866">
    <property type="entry name" value="RibonucZ/Hydroxyglut_hydro"/>
</dbReference>
<reference evidence="8" key="1">
    <citation type="submission" date="2017-02" db="EMBL/GenBank/DDBJ databases">
        <authorList>
            <person name="Dridi B."/>
        </authorList>
    </citation>
    <scope>NUCLEOTIDE SEQUENCE [LARGE SCALE GENOMIC DNA]</scope>
    <source>
        <strain evidence="8">B Co 03.10</strain>
    </source>
</reference>
<evidence type="ECO:0000256" key="1">
    <source>
        <dbReference type="ARBA" id="ARBA00001947"/>
    </source>
</evidence>
<dbReference type="GO" id="GO:0016787">
    <property type="term" value="F:hydrolase activity"/>
    <property type="evidence" value="ECO:0007669"/>
    <property type="project" value="UniProtKB-KW"/>
</dbReference>
<dbReference type="RefSeq" id="WP_256970136.1">
    <property type="nucleotide sequence ID" value="NZ_FWFF01000001.1"/>
</dbReference>
<dbReference type="InterPro" id="IPR051013">
    <property type="entry name" value="MBL_superfamily_lactonases"/>
</dbReference>
<keyword evidence="4 7" id="KW-0378">Hydrolase</keyword>
<dbReference type="EMBL" id="FWFF01000001">
    <property type="protein sequence ID" value="SLM89491.1"/>
    <property type="molecule type" value="Genomic_DNA"/>
</dbReference>
<evidence type="ECO:0000256" key="5">
    <source>
        <dbReference type="ARBA" id="ARBA00022833"/>
    </source>
</evidence>
<dbReference type="CDD" id="cd07729">
    <property type="entry name" value="AHL_lactonase_MBL-fold"/>
    <property type="match status" value="1"/>
</dbReference>
<evidence type="ECO:0000313" key="8">
    <source>
        <dbReference type="Proteomes" id="UP000196581"/>
    </source>
</evidence>
<feature type="domain" description="Metallo-beta-lactamase" evidence="6">
    <location>
        <begin position="47"/>
        <end position="256"/>
    </location>
</feature>
<dbReference type="AlphaFoldDB" id="A0A1X6WVM2"/>